<keyword evidence="1" id="KW-0808">Transferase</keyword>
<dbReference type="GO" id="GO:0016740">
    <property type="term" value="F:transferase activity"/>
    <property type="evidence" value="ECO:0007669"/>
    <property type="project" value="UniProtKB-KW"/>
</dbReference>
<dbReference type="InterPro" id="IPR043519">
    <property type="entry name" value="NT_sf"/>
</dbReference>
<dbReference type="PANTHER" id="PTHR34822:SF1">
    <property type="entry name" value="GRPB FAMILY PROTEIN"/>
    <property type="match status" value="1"/>
</dbReference>
<evidence type="ECO:0000313" key="2">
    <source>
        <dbReference type="Proteomes" id="UP000522163"/>
    </source>
</evidence>
<dbReference type="Gene3D" id="3.30.460.10">
    <property type="entry name" value="Beta Polymerase, domain 2"/>
    <property type="match status" value="1"/>
</dbReference>
<dbReference type="InterPro" id="IPR007344">
    <property type="entry name" value="GrpB/CoaE"/>
</dbReference>
<dbReference type="AlphaFoldDB" id="A0A7W9SGD7"/>
<protein>
    <submittedName>
        <fullName evidence="1">GrpB-like predicted nucleotidyltransferase (UPF0157 family)</fullName>
    </submittedName>
</protein>
<organism evidence="1 2">
    <name type="scientific">Oribacterium sinus</name>
    <dbReference type="NCBI Taxonomy" id="237576"/>
    <lineage>
        <taxon>Bacteria</taxon>
        <taxon>Bacillati</taxon>
        <taxon>Bacillota</taxon>
        <taxon>Clostridia</taxon>
        <taxon>Lachnospirales</taxon>
        <taxon>Lachnospiraceae</taxon>
        <taxon>Oribacterium</taxon>
    </lineage>
</organism>
<dbReference type="EMBL" id="JACHHH010000008">
    <property type="protein sequence ID" value="MBB6041683.1"/>
    <property type="molecule type" value="Genomic_DNA"/>
</dbReference>
<dbReference type="GeneID" id="85015209"/>
<dbReference type="Pfam" id="PF04229">
    <property type="entry name" value="GrpB"/>
    <property type="match status" value="1"/>
</dbReference>
<dbReference type="Proteomes" id="UP000522163">
    <property type="component" value="Unassembled WGS sequence"/>
</dbReference>
<sequence length="176" mass="20610">MRTEHIVIEDYTPQWKTEFQKIVVSLGNEIVAKSLSIEHVGSTSVENLAAKPIIDMDIVIPDMSVFPEMKSLLEKKGYRHEGNLGIEGREAFSYEEKPELMVHHLYVCPMDSKELKRHIAFRDYLRTQPHLAEEYAEVKREAARLYPKDIDKYLEYKGKFIERVYLLYETTDLEGK</sequence>
<accession>A0A7W9SGD7</accession>
<dbReference type="RefSeq" id="WP_183684266.1">
    <property type="nucleotide sequence ID" value="NZ_JACHHH010000008.1"/>
</dbReference>
<gene>
    <name evidence="1" type="ORF">HNQ46_001673</name>
</gene>
<dbReference type="SUPFAM" id="SSF81301">
    <property type="entry name" value="Nucleotidyltransferase"/>
    <property type="match status" value="1"/>
</dbReference>
<dbReference type="PANTHER" id="PTHR34822">
    <property type="entry name" value="GRPB DOMAIN PROTEIN (AFU_ORTHOLOGUE AFUA_1G01530)"/>
    <property type="match status" value="1"/>
</dbReference>
<reference evidence="1 2" key="1">
    <citation type="submission" date="2020-08" db="EMBL/GenBank/DDBJ databases">
        <title>Genomic Encyclopedia of Type Strains, Phase IV (KMG-IV): sequencing the most valuable type-strain genomes for metagenomic binning, comparative biology and taxonomic classification.</title>
        <authorList>
            <person name="Goeker M."/>
        </authorList>
    </citation>
    <scope>NUCLEOTIDE SEQUENCE [LARGE SCALE GENOMIC DNA]</scope>
    <source>
        <strain evidence="1 2">DSM 17245</strain>
    </source>
</reference>
<comment type="caution">
    <text evidence="1">The sequence shown here is derived from an EMBL/GenBank/DDBJ whole genome shotgun (WGS) entry which is preliminary data.</text>
</comment>
<proteinExistence type="predicted"/>
<evidence type="ECO:0000313" key="1">
    <source>
        <dbReference type="EMBL" id="MBB6041683.1"/>
    </source>
</evidence>
<name>A0A7W9SGD7_9FIRM</name>